<dbReference type="InterPro" id="IPR000340">
    <property type="entry name" value="Dual-sp_phosphatase_cat-dom"/>
</dbReference>
<evidence type="ECO:0000256" key="3">
    <source>
        <dbReference type="ARBA" id="ARBA00022801"/>
    </source>
</evidence>
<reference evidence="8" key="1">
    <citation type="journal article" date="2023" name="Mol. Biol. Evol.">
        <title>Third-Generation Sequencing Reveals the Adaptive Role of the Epigenome in Three Deep-Sea Polychaetes.</title>
        <authorList>
            <person name="Perez M."/>
            <person name="Aroh O."/>
            <person name="Sun Y."/>
            <person name="Lan Y."/>
            <person name="Juniper S.K."/>
            <person name="Young C.R."/>
            <person name="Angers B."/>
            <person name="Qian P.Y."/>
        </authorList>
    </citation>
    <scope>NUCLEOTIDE SEQUENCE</scope>
    <source>
        <strain evidence="8">R07B-5</strain>
    </source>
</reference>
<dbReference type="Proteomes" id="UP001209878">
    <property type="component" value="Unassembled WGS sequence"/>
</dbReference>
<dbReference type="InterPro" id="IPR029021">
    <property type="entry name" value="Prot-tyrosine_phosphatase-like"/>
</dbReference>
<gene>
    <name evidence="8" type="ORF">NP493_14g04015</name>
</gene>
<dbReference type="EC" id="3.1.3.48" evidence="2"/>
<dbReference type="Pfam" id="PF00782">
    <property type="entry name" value="DSPc"/>
    <property type="match status" value="1"/>
</dbReference>
<evidence type="ECO:0000256" key="4">
    <source>
        <dbReference type="ARBA" id="ARBA00022912"/>
    </source>
</evidence>
<comment type="similarity">
    <text evidence="1">Belongs to the protein-tyrosine phosphatase family. Non-receptor class dual specificity subfamily.</text>
</comment>
<dbReference type="InterPro" id="IPR016130">
    <property type="entry name" value="Tyr_Pase_AS"/>
</dbReference>
<dbReference type="SMART" id="SM00404">
    <property type="entry name" value="PTPc_motif"/>
    <property type="match status" value="1"/>
</dbReference>
<evidence type="ECO:0000256" key="1">
    <source>
        <dbReference type="ARBA" id="ARBA00008601"/>
    </source>
</evidence>
<sequence length="644" mass="70772">MPKWPREGRSKMEGCEKSIERSESRTLATSMVAVSTRHVTKCRMFLEVFHPKVDFCWNKSARLAALQRQKSVTLKTAPLTCNGGFLEFQAAHPSLCDSKTPGGDSSSTGSKVPPLTSMSQPCMPVANVGPTKILPYLYLGSQKDALSMETVQQTGITHIVNVSNTCPRPTFISEGHFLRIPVNDNYADKLLPFFQEAFQFLDKVREANGCVLIHCLAGISRSPTLAIAYIMHHLGMSTDEAYKYVKDKRPTISPNFNFLGQLIEHEQRLRSQRDLSDCEASLLKKQCIDELRQPPTPVARLPRAIQALPKLKRFSLRPPLPLGVTATTLQSPTSALAKLNFNQPSPTRKDPIDNWQWSTGVATIIETSSPTIPLRQFPTTSLDKLSFVPCFTKEEHARRTASMSTQGSKSTTGTKRPLSINVADRESRDHIASTSSTLTNFRYHPLPLDSFLCGQQVTLRSPETKAKRLVRPNSIAFSSYPLFDSDTAMTTQPQPQPQPRDQIGMEVTRDSASAVCTTAAPTVSSQKPCVDGHGCGSPVNTQALMRHSKSSNTIGALSNFEKGRKSRSLEDILNSPDDQYSVVECTAVRSHPPFRSHVAAEIFPPSLALDSNHCRGDPHQSSSSISSGGSRSSLHGSLELIQVS</sequence>
<feature type="region of interest" description="Disordered" evidence="5">
    <location>
        <begin position="1"/>
        <end position="20"/>
    </location>
</feature>
<dbReference type="AlphaFoldDB" id="A0AAD9PEP4"/>
<dbReference type="GO" id="GO:0043409">
    <property type="term" value="P:negative regulation of MAPK cascade"/>
    <property type="evidence" value="ECO:0007669"/>
    <property type="project" value="TreeGrafter"/>
</dbReference>
<dbReference type="FunFam" id="3.90.190.10:FF:000208">
    <property type="entry name" value="Vh5 dual specificity phosphatase, putative"/>
    <property type="match status" value="1"/>
</dbReference>
<feature type="region of interest" description="Disordered" evidence="5">
    <location>
        <begin position="396"/>
        <end position="416"/>
    </location>
</feature>
<evidence type="ECO:0000259" key="7">
    <source>
        <dbReference type="PROSITE" id="PS50056"/>
    </source>
</evidence>
<feature type="region of interest" description="Disordered" evidence="5">
    <location>
        <begin position="610"/>
        <end position="636"/>
    </location>
</feature>
<name>A0AAD9PEP4_RIDPI</name>
<evidence type="ECO:0000259" key="6">
    <source>
        <dbReference type="PROSITE" id="PS50054"/>
    </source>
</evidence>
<keyword evidence="3" id="KW-0378">Hydrolase</keyword>
<dbReference type="PRINTS" id="PR01764">
    <property type="entry name" value="MAPKPHPHTASE"/>
</dbReference>
<dbReference type="PROSITE" id="PS50054">
    <property type="entry name" value="TYR_PHOSPHATASE_DUAL"/>
    <property type="match status" value="1"/>
</dbReference>
<evidence type="ECO:0000313" key="8">
    <source>
        <dbReference type="EMBL" id="KAK2193172.1"/>
    </source>
</evidence>
<accession>A0AAD9PEP4</accession>
<feature type="domain" description="Tyrosine specific protein phosphatases" evidence="7">
    <location>
        <begin position="198"/>
        <end position="252"/>
    </location>
</feature>
<dbReference type="InterPro" id="IPR003595">
    <property type="entry name" value="Tyr_Pase_cat"/>
</dbReference>
<organism evidence="8 9">
    <name type="scientific">Ridgeia piscesae</name>
    <name type="common">Tubeworm</name>
    <dbReference type="NCBI Taxonomy" id="27915"/>
    <lineage>
        <taxon>Eukaryota</taxon>
        <taxon>Metazoa</taxon>
        <taxon>Spiralia</taxon>
        <taxon>Lophotrochozoa</taxon>
        <taxon>Annelida</taxon>
        <taxon>Polychaeta</taxon>
        <taxon>Sedentaria</taxon>
        <taxon>Canalipalpata</taxon>
        <taxon>Sabellida</taxon>
        <taxon>Siboglinidae</taxon>
        <taxon>Ridgeia</taxon>
    </lineage>
</organism>
<dbReference type="SMART" id="SM00195">
    <property type="entry name" value="DSPc"/>
    <property type="match status" value="1"/>
</dbReference>
<dbReference type="PANTHER" id="PTHR10159">
    <property type="entry name" value="DUAL SPECIFICITY PROTEIN PHOSPHATASE"/>
    <property type="match status" value="1"/>
</dbReference>
<dbReference type="CDD" id="cd14568">
    <property type="entry name" value="DSP_MKP_classIII"/>
    <property type="match status" value="1"/>
</dbReference>
<evidence type="ECO:0000256" key="5">
    <source>
        <dbReference type="SAM" id="MobiDB-lite"/>
    </source>
</evidence>
<dbReference type="SUPFAM" id="SSF52799">
    <property type="entry name" value="(Phosphotyrosine protein) phosphatases II"/>
    <property type="match status" value="1"/>
</dbReference>
<dbReference type="GO" id="GO:0017017">
    <property type="term" value="F:MAP kinase tyrosine/serine/threonine phosphatase activity"/>
    <property type="evidence" value="ECO:0007669"/>
    <property type="project" value="InterPro"/>
</dbReference>
<feature type="domain" description="Tyrosine-protein phosphatase" evidence="6">
    <location>
        <begin position="129"/>
        <end position="271"/>
    </location>
</feature>
<dbReference type="GO" id="GO:0008330">
    <property type="term" value="F:protein tyrosine/threonine phosphatase activity"/>
    <property type="evidence" value="ECO:0007669"/>
    <property type="project" value="TreeGrafter"/>
</dbReference>
<comment type="caution">
    <text evidence="8">The sequence shown here is derived from an EMBL/GenBank/DDBJ whole genome shotgun (WGS) entry which is preliminary data.</text>
</comment>
<protein>
    <recommendedName>
        <fullName evidence="2">protein-tyrosine-phosphatase</fullName>
        <ecNumber evidence="2">3.1.3.48</ecNumber>
    </recommendedName>
</protein>
<dbReference type="PROSITE" id="PS00383">
    <property type="entry name" value="TYR_PHOSPHATASE_1"/>
    <property type="match status" value="1"/>
</dbReference>
<keyword evidence="9" id="KW-1185">Reference proteome</keyword>
<keyword evidence="4" id="KW-0904">Protein phosphatase</keyword>
<dbReference type="InterPro" id="IPR008343">
    <property type="entry name" value="MKP"/>
</dbReference>
<dbReference type="InterPro" id="IPR000387">
    <property type="entry name" value="Tyr_Pase_dom"/>
</dbReference>
<dbReference type="GO" id="GO:0005737">
    <property type="term" value="C:cytoplasm"/>
    <property type="evidence" value="ECO:0007669"/>
    <property type="project" value="TreeGrafter"/>
</dbReference>
<dbReference type="Gene3D" id="3.90.190.10">
    <property type="entry name" value="Protein tyrosine phosphatase superfamily"/>
    <property type="match status" value="1"/>
</dbReference>
<proteinExistence type="inferred from homology"/>
<dbReference type="PANTHER" id="PTHR10159:SF533">
    <property type="entry name" value="TYROSINE-PROTEIN PHOSPHATASE VHP-1"/>
    <property type="match status" value="1"/>
</dbReference>
<dbReference type="EMBL" id="JAODUO010000016">
    <property type="protein sequence ID" value="KAK2193172.1"/>
    <property type="molecule type" value="Genomic_DNA"/>
</dbReference>
<evidence type="ECO:0000313" key="9">
    <source>
        <dbReference type="Proteomes" id="UP001209878"/>
    </source>
</evidence>
<dbReference type="InterPro" id="IPR020422">
    <property type="entry name" value="TYR_PHOSPHATASE_DUAL_dom"/>
</dbReference>
<feature type="compositionally biased region" description="Low complexity" evidence="5">
    <location>
        <begin position="402"/>
        <end position="415"/>
    </location>
</feature>
<dbReference type="GO" id="GO:0033550">
    <property type="term" value="F:MAP kinase tyrosine phosphatase activity"/>
    <property type="evidence" value="ECO:0007669"/>
    <property type="project" value="TreeGrafter"/>
</dbReference>
<dbReference type="PROSITE" id="PS50056">
    <property type="entry name" value="TYR_PHOSPHATASE_2"/>
    <property type="match status" value="1"/>
</dbReference>
<evidence type="ECO:0000256" key="2">
    <source>
        <dbReference type="ARBA" id="ARBA00013064"/>
    </source>
</evidence>
<feature type="compositionally biased region" description="Low complexity" evidence="5">
    <location>
        <begin position="621"/>
        <end position="636"/>
    </location>
</feature>